<dbReference type="GO" id="GO:0030660">
    <property type="term" value="C:Golgi-associated vesicle membrane"/>
    <property type="evidence" value="ECO:0007669"/>
    <property type="project" value="TreeGrafter"/>
</dbReference>
<evidence type="ECO:0000256" key="3">
    <source>
        <dbReference type="ARBA" id="ARBA00022692"/>
    </source>
</evidence>
<evidence type="ECO:0000256" key="5">
    <source>
        <dbReference type="ARBA" id="ARBA00022989"/>
    </source>
</evidence>
<evidence type="ECO:0000256" key="8">
    <source>
        <dbReference type="SAM" id="Phobius"/>
    </source>
</evidence>
<feature type="region of interest" description="Disordered" evidence="7">
    <location>
        <begin position="573"/>
        <end position="616"/>
    </location>
</feature>
<evidence type="ECO:0000313" key="10">
    <source>
        <dbReference type="EMBL" id="TRY68362.1"/>
    </source>
</evidence>
<dbReference type="InterPro" id="IPR006639">
    <property type="entry name" value="Preselin/SPP"/>
</dbReference>
<feature type="chain" id="PRO_5022186604" description="PA domain-containing protein" evidence="9">
    <location>
        <begin position="30"/>
        <end position="616"/>
    </location>
</feature>
<gene>
    <name evidence="10" type="ORF">TCAL_04439</name>
</gene>
<dbReference type="GO" id="GO:0005765">
    <property type="term" value="C:lysosomal membrane"/>
    <property type="evidence" value="ECO:0007669"/>
    <property type="project" value="TreeGrafter"/>
</dbReference>
<dbReference type="PANTHER" id="PTHR12174">
    <property type="entry name" value="SIGNAL PEPTIDE PEPTIDASE"/>
    <property type="match status" value="1"/>
</dbReference>
<evidence type="ECO:0000256" key="1">
    <source>
        <dbReference type="ARBA" id="ARBA00004127"/>
    </source>
</evidence>
<dbReference type="PANTHER" id="PTHR12174:SF103">
    <property type="entry name" value="INTRAMEMBRANE PROTEASE (IMPAS) FAMILY"/>
    <property type="match status" value="1"/>
</dbReference>
<sequence>MVQLGRIGSTMVWFLAWTSWTGGISQVQGARSRFGLLVAVTPGLPDQHFCIRYYPELHNLTSNIQDAPQYELKDLTDLSWEDTCPEIRTSDPRADLPDLTQKVALVSAQNASGNCSIADRAHILETHHAVGLIADDSVPTRFNASEHTTNIFVTALFHPDTKQKLLDIKQSHPKSKFIVYGPEEAERTLDGSLILIFCMAVFTVGLGSLWSGYTKHSLSLCVPELHRRLTHERKLPNSSADGARYAEDGSAPGDGAHVPDPQAANQDHNEAMSVSITPIWVIFFVFGMCSMLILLYFFFNYLVYIVIGMFVLASIIATYACFEPMIMWSYHAFPCCPTLRIPRCNLYLCVINMELRQFMLLCVSVGLSLVWLVFRKEDWAWILQDFLGIMFSLNMLKTLRLPSFKICTILLSILFFYDIFFVFITPLFTKNGKSVMVEVATGADTGEQLPMVLRVPRLTYNPLHACWIPYSILGFGDILVPGLLVSYCHAFDLLRETPCKIYWVVSNVFYALSLIATFISLLLMESAQPALLYIVPFTLIPMATVAGVRGEFKEFWLGDKFFDEDGDLDESVHDCPPTMATDPELSDPPAVRSTSGSSLAKIKTKPKEEDVHRLID</sequence>
<feature type="transmembrane region" description="Helical" evidence="8">
    <location>
        <begin position="358"/>
        <end position="374"/>
    </location>
</feature>
<evidence type="ECO:0000256" key="6">
    <source>
        <dbReference type="ARBA" id="ARBA00023136"/>
    </source>
</evidence>
<name>A0A553NSF0_TIGCA</name>
<feature type="transmembrane region" description="Helical" evidence="8">
    <location>
        <begin position="501"/>
        <end position="524"/>
    </location>
</feature>
<keyword evidence="6 8" id="KW-0472">Membrane</keyword>
<evidence type="ECO:0000313" key="11">
    <source>
        <dbReference type="Proteomes" id="UP000318571"/>
    </source>
</evidence>
<feature type="transmembrane region" description="Helical" evidence="8">
    <location>
        <begin position="380"/>
        <end position="396"/>
    </location>
</feature>
<keyword evidence="9" id="KW-0732">Signal</keyword>
<evidence type="ECO:0000256" key="4">
    <source>
        <dbReference type="ARBA" id="ARBA00022801"/>
    </source>
</evidence>
<feature type="transmembrane region" description="Helical" evidence="8">
    <location>
        <begin position="279"/>
        <end position="298"/>
    </location>
</feature>
<dbReference type="GO" id="GO:0033619">
    <property type="term" value="P:membrane protein proteolysis"/>
    <property type="evidence" value="ECO:0007669"/>
    <property type="project" value="TreeGrafter"/>
</dbReference>
<evidence type="ECO:0008006" key="12">
    <source>
        <dbReference type="Google" id="ProtNLM"/>
    </source>
</evidence>
<feature type="transmembrane region" description="Helical" evidence="8">
    <location>
        <begin position="304"/>
        <end position="322"/>
    </location>
</feature>
<dbReference type="InterPro" id="IPR007369">
    <property type="entry name" value="Peptidase_A22B_SPP"/>
</dbReference>
<protein>
    <recommendedName>
        <fullName evidence="12">PA domain-containing protein</fullName>
    </recommendedName>
</protein>
<feature type="transmembrane region" description="Helical" evidence="8">
    <location>
        <begin position="408"/>
        <end position="428"/>
    </location>
</feature>
<accession>A0A553NSF0</accession>
<keyword evidence="4" id="KW-0378">Hydrolase</keyword>
<dbReference type="Proteomes" id="UP000318571">
    <property type="component" value="Chromosome 1"/>
</dbReference>
<feature type="transmembrane region" description="Helical" evidence="8">
    <location>
        <begin position="530"/>
        <end position="548"/>
    </location>
</feature>
<dbReference type="OMA" id="KMVCTQN"/>
<feature type="transmembrane region" description="Helical" evidence="8">
    <location>
        <begin position="467"/>
        <end position="489"/>
    </location>
</feature>
<proteinExistence type="inferred from homology"/>
<reference evidence="10 11" key="1">
    <citation type="journal article" date="2018" name="Nat. Ecol. Evol.">
        <title>Genomic signatures of mitonuclear coevolution across populations of Tigriopus californicus.</title>
        <authorList>
            <person name="Barreto F.S."/>
            <person name="Watson E.T."/>
            <person name="Lima T.G."/>
            <person name="Willett C.S."/>
            <person name="Edmands S."/>
            <person name="Li W."/>
            <person name="Burton R.S."/>
        </authorList>
    </citation>
    <scope>NUCLEOTIDE SEQUENCE [LARGE SCALE GENOMIC DNA]</scope>
    <source>
        <strain evidence="10 11">San Diego</strain>
    </source>
</reference>
<dbReference type="GO" id="GO:0098553">
    <property type="term" value="C:lumenal side of endoplasmic reticulum membrane"/>
    <property type="evidence" value="ECO:0007669"/>
    <property type="project" value="TreeGrafter"/>
</dbReference>
<keyword evidence="5 8" id="KW-1133">Transmembrane helix</keyword>
<comment type="subcellular location">
    <subcellularLocation>
        <location evidence="1">Endomembrane system</location>
        <topology evidence="1">Multi-pass membrane protein</topology>
    </subcellularLocation>
</comment>
<comment type="similarity">
    <text evidence="2">Belongs to the peptidase A22B family.</text>
</comment>
<keyword evidence="11" id="KW-1185">Reference proteome</keyword>
<dbReference type="GO" id="GO:0042500">
    <property type="term" value="F:aspartic endopeptidase activity, intramembrane cleaving"/>
    <property type="evidence" value="ECO:0007669"/>
    <property type="project" value="InterPro"/>
</dbReference>
<dbReference type="STRING" id="6832.A0A553NSF0"/>
<evidence type="ECO:0000256" key="7">
    <source>
        <dbReference type="SAM" id="MobiDB-lite"/>
    </source>
</evidence>
<dbReference type="GO" id="GO:0098554">
    <property type="term" value="C:cytoplasmic side of endoplasmic reticulum membrane"/>
    <property type="evidence" value="ECO:0007669"/>
    <property type="project" value="TreeGrafter"/>
</dbReference>
<keyword evidence="3 8" id="KW-0812">Transmembrane</keyword>
<feature type="compositionally biased region" description="Basic and acidic residues" evidence="7">
    <location>
        <begin position="605"/>
        <end position="616"/>
    </location>
</feature>
<evidence type="ECO:0000256" key="9">
    <source>
        <dbReference type="SAM" id="SignalP"/>
    </source>
</evidence>
<evidence type="ECO:0000256" key="2">
    <source>
        <dbReference type="ARBA" id="ARBA00006859"/>
    </source>
</evidence>
<comment type="caution">
    <text evidence="10">The sequence shown here is derived from an EMBL/GenBank/DDBJ whole genome shotgun (WGS) entry which is preliminary data.</text>
</comment>
<organism evidence="10 11">
    <name type="scientific">Tigriopus californicus</name>
    <name type="common">Marine copepod</name>
    <dbReference type="NCBI Taxonomy" id="6832"/>
    <lineage>
        <taxon>Eukaryota</taxon>
        <taxon>Metazoa</taxon>
        <taxon>Ecdysozoa</taxon>
        <taxon>Arthropoda</taxon>
        <taxon>Crustacea</taxon>
        <taxon>Multicrustacea</taxon>
        <taxon>Hexanauplia</taxon>
        <taxon>Copepoda</taxon>
        <taxon>Harpacticoida</taxon>
        <taxon>Harpacticidae</taxon>
        <taxon>Tigriopus</taxon>
    </lineage>
</organism>
<feature type="transmembrane region" description="Helical" evidence="8">
    <location>
        <begin position="192"/>
        <end position="210"/>
    </location>
</feature>
<dbReference type="EMBL" id="VCGU01000010">
    <property type="protein sequence ID" value="TRY68362.1"/>
    <property type="molecule type" value="Genomic_DNA"/>
</dbReference>
<dbReference type="SMART" id="SM00730">
    <property type="entry name" value="PSN"/>
    <property type="match status" value="1"/>
</dbReference>
<feature type="signal peptide" evidence="9">
    <location>
        <begin position="1"/>
        <end position="29"/>
    </location>
</feature>
<dbReference type="AlphaFoldDB" id="A0A553NSF0"/>
<dbReference type="Pfam" id="PF04258">
    <property type="entry name" value="Peptidase_A22B"/>
    <property type="match status" value="1"/>
</dbReference>